<dbReference type="EMBL" id="JBFTEZ010000002">
    <property type="protein sequence ID" value="MEX6464054.1"/>
    <property type="molecule type" value="Genomic_DNA"/>
</dbReference>
<dbReference type="InterPro" id="IPR048020">
    <property type="entry name" value="Transpos_IS3"/>
</dbReference>
<dbReference type="SUPFAM" id="SSF53098">
    <property type="entry name" value="Ribonuclease H-like"/>
    <property type="match status" value="1"/>
</dbReference>
<dbReference type="InterPro" id="IPR050900">
    <property type="entry name" value="Transposase_IS3/IS150/IS904"/>
</dbReference>
<dbReference type="InterPro" id="IPR036397">
    <property type="entry name" value="RNaseH_sf"/>
</dbReference>
<dbReference type="InterPro" id="IPR012337">
    <property type="entry name" value="RNaseH-like_sf"/>
</dbReference>
<dbReference type="Gene3D" id="3.30.420.10">
    <property type="entry name" value="Ribonuclease H-like superfamily/Ribonuclease H"/>
    <property type="match status" value="1"/>
</dbReference>
<evidence type="ECO:0000256" key="1">
    <source>
        <dbReference type="SAM" id="Coils"/>
    </source>
</evidence>
<feature type="coiled-coil region" evidence="1">
    <location>
        <begin position="63"/>
        <end position="90"/>
    </location>
</feature>
<evidence type="ECO:0000259" key="2">
    <source>
        <dbReference type="PROSITE" id="PS50994"/>
    </source>
</evidence>
<keyword evidence="1" id="KW-0175">Coiled coil</keyword>
<evidence type="ECO:0000313" key="3">
    <source>
        <dbReference type="EMBL" id="MEX6464054.1"/>
    </source>
</evidence>
<keyword evidence="4" id="KW-1185">Reference proteome</keyword>
<dbReference type="PROSITE" id="PS50994">
    <property type="entry name" value="INTEGRASE"/>
    <property type="match status" value="1"/>
</dbReference>
<reference evidence="4" key="1">
    <citation type="submission" date="2024-07" db="EMBL/GenBank/DDBJ databases">
        <title>Pseudomonas strain that inhibits Aeromonas fish pathogens.</title>
        <authorList>
            <person name="Wildschutte H."/>
        </authorList>
    </citation>
    <scope>NUCLEOTIDE SEQUENCE [LARGE SCALE GENOMIC DNA]</scope>
    <source>
        <strain evidence="4">n60</strain>
    </source>
</reference>
<gene>
    <name evidence="3" type="ORF">AB6N35_06740</name>
</gene>
<protein>
    <submittedName>
        <fullName evidence="3">IS3 family transposase</fullName>
    </submittedName>
</protein>
<dbReference type="Proteomes" id="UP001560293">
    <property type="component" value="Unassembled WGS sequence"/>
</dbReference>
<dbReference type="Pfam" id="PF13333">
    <property type="entry name" value="rve_2"/>
    <property type="match status" value="1"/>
</dbReference>
<dbReference type="Pfam" id="PF00665">
    <property type="entry name" value="rve"/>
    <property type="match status" value="1"/>
</dbReference>
<comment type="caution">
    <text evidence="3">The sequence shown here is derived from an EMBL/GenBank/DDBJ whole genome shotgun (WGS) entry which is preliminary data.</text>
</comment>
<dbReference type="RefSeq" id="WP_259847498.1">
    <property type="nucleotide sequence ID" value="NZ_JALXPR010000055.1"/>
</dbReference>
<dbReference type="PANTHER" id="PTHR46889">
    <property type="entry name" value="TRANSPOSASE INSF FOR INSERTION SEQUENCE IS3B-RELATED"/>
    <property type="match status" value="1"/>
</dbReference>
<evidence type="ECO:0000313" key="4">
    <source>
        <dbReference type="Proteomes" id="UP001560293"/>
    </source>
</evidence>
<dbReference type="InterPro" id="IPR009057">
    <property type="entry name" value="Homeodomain-like_sf"/>
</dbReference>
<dbReference type="PANTHER" id="PTHR46889:SF5">
    <property type="entry name" value="INTEGRASE PROTEIN"/>
    <property type="match status" value="1"/>
</dbReference>
<name>A0ABV3YGH2_9ACTN</name>
<accession>A0ABV3YGH2</accession>
<feature type="domain" description="Integrase catalytic" evidence="2">
    <location>
        <begin position="244"/>
        <end position="416"/>
    </location>
</feature>
<sequence>MPKKIDPAVKERALRMVAEHRGEYASLTACCDQVGRRLGLGKETVRRWAVQADIDAGARPGVSTEEAAEIKRLKAENRRLTEDLEIMRRASNFLRGGARPPQPMICEFIEQMRSEGHAVESVCRGLRKAGLKIAARTYREWTSPRRAVAARVVSDAEVEDVVRQLVWKPDAQGRRKMQPAGLYGRRKMLAEVRRAGLPTASPGAVDRAMRTLGLSGVVRAKKVYTTSPDSGAVRAPDLLDRDFTSDRPDRVWVADFTYVRTWAGFTYVAFIVDVFAQRIVAWNAATTMATDLVMTPLRMALWQRDREGHPIAPKSLISHSDAGSQYTSVAFTERLALEGIEPSIGSVGDAYDNALMETINGLYKAECIRSSVFHEGPYKTLAEVEFATAAWVEWYNNDRLHSSLGYVPPVEFEQSYYAALNRELQPT</sequence>
<dbReference type="Gene3D" id="1.10.10.10">
    <property type="entry name" value="Winged helix-like DNA-binding domain superfamily/Winged helix DNA-binding domain"/>
    <property type="match status" value="1"/>
</dbReference>
<proteinExistence type="predicted"/>
<organism evidence="3 4">
    <name type="scientific">Dietzia cinnamea</name>
    <dbReference type="NCBI Taxonomy" id="321318"/>
    <lineage>
        <taxon>Bacteria</taxon>
        <taxon>Bacillati</taxon>
        <taxon>Actinomycetota</taxon>
        <taxon>Actinomycetes</taxon>
        <taxon>Mycobacteriales</taxon>
        <taxon>Dietziaceae</taxon>
        <taxon>Dietzia</taxon>
    </lineage>
</organism>
<dbReference type="InterPro" id="IPR001584">
    <property type="entry name" value="Integrase_cat-core"/>
</dbReference>
<dbReference type="InterPro" id="IPR036388">
    <property type="entry name" value="WH-like_DNA-bd_sf"/>
</dbReference>
<dbReference type="NCBIfam" id="NF033516">
    <property type="entry name" value="transpos_IS3"/>
    <property type="match status" value="1"/>
</dbReference>
<dbReference type="SUPFAM" id="SSF46689">
    <property type="entry name" value="Homeodomain-like"/>
    <property type="match status" value="1"/>
</dbReference>